<protein>
    <recommendedName>
        <fullName evidence="1">BPTI/Kunitz inhibitor domain-containing protein</fullName>
    </recommendedName>
</protein>
<sequence>MGLIIRTALSSWVTHVPLLQSVAFTALTCIQPLDSGQVTDRSRSTSRWYHDSVSNSCRSFSYAGIGGNSNNFLTREHCESYCVFSESFYPSCRT</sequence>
<organism evidence="2">
    <name type="scientific">Heligmosomoides polygyrus</name>
    <name type="common">Parasitic roundworm</name>
    <dbReference type="NCBI Taxonomy" id="6339"/>
    <lineage>
        <taxon>Eukaryota</taxon>
        <taxon>Metazoa</taxon>
        <taxon>Ecdysozoa</taxon>
        <taxon>Nematoda</taxon>
        <taxon>Chromadorea</taxon>
        <taxon>Rhabditida</taxon>
        <taxon>Rhabditina</taxon>
        <taxon>Rhabditomorpha</taxon>
        <taxon>Strongyloidea</taxon>
        <taxon>Heligmosomidae</taxon>
        <taxon>Heligmosomoides</taxon>
    </lineage>
</organism>
<reference evidence="2" key="1">
    <citation type="submission" date="2018-11" db="EMBL/GenBank/DDBJ databases">
        <authorList>
            <consortium name="Pathogen Informatics"/>
        </authorList>
    </citation>
    <scope>NUCLEOTIDE SEQUENCE [LARGE SCALE GENOMIC DNA]</scope>
</reference>
<dbReference type="CDD" id="cd22593">
    <property type="entry name" value="Kunitz_conkunitzin"/>
    <property type="match status" value="1"/>
</dbReference>
<dbReference type="OrthoDB" id="5770917at2759"/>
<dbReference type="AlphaFoldDB" id="A0A3P8H032"/>
<feature type="domain" description="BPTI/Kunitz inhibitor" evidence="1">
    <location>
        <begin position="29"/>
        <end position="82"/>
    </location>
</feature>
<dbReference type="Gene3D" id="4.10.410.10">
    <property type="entry name" value="Pancreatic trypsin inhibitor Kunitz domain"/>
    <property type="match status" value="1"/>
</dbReference>
<dbReference type="PANTHER" id="PTHR46339:SF2">
    <property type="entry name" value="BPTI_KUNITZ INHIBITOR DOMAIN-CONTAINING PROTEIN"/>
    <property type="match status" value="1"/>
</dbReference>
<dbReference type="InterPro" id="IPR036880">
    <property type="entry name" value="Kunitz_BPTI_sf"/>
</dbReference>
<dbReference type="Pfam" id="PF00014">
    <property type="entry name" value="Kunitz_BPTI"/>
    <property type="match status" value="1"/>
</dbReference>
<accession>A0A3P8H032</accession>
<name>A0A3P8H032_HELPZ</name>
<evidence type="ECO:0000259" key="1">
    <source>
        <dbReference type="PROSITE" id="PS50279"/>
    </source>
</evidence>
<dbReference type="PANTHER" id="PTHR46339">
    <property type="entry name" value="PROTEIN CBG15282-RELATED"/>
    <property type="match status" value="1"/>
</dbReference>
<dbReference type="InterPro" id="IPR002223">
    <property type="entry name" value="Kunitz_BPTI"/>
</dbReference>
<dbReference type="InterPro" id="IPR053014">
    <property type="entry name" value="Cuticle_assoc_divergent"/>
</dbReference>
<dbReference type="SUPFAM" id="SSF57362">
    <property type="entry name" value="BPTI-like"/>
    <property type="match status" value="1"/>
</dbReference>
<proteinExistence type="predicted"/>
<dbReference type="PROSITE" id="PS50279">
    <property type="entry name" value="BPTI_KUNITZ_2"/>
    <property type="match status" value="1"/>
</dbReference>
<dbReference type="EMBL" id="UZAH01035305">
    <property type="protein sequence ID" value="VDP40109.1"/>
    <property type="molecule type" value="Genomic_DNA"/>
</dbReference>
<dbReference type="SMART" id="SM00131">
    <property type="entry name" value="KU"/>
    <property type="match status" value="1"/>
</dbReference>
<gene>
    <name evidence="2" type="ORF">HPBE_LOCUS23643</name>
</gene>
<dbReference type="GO" id="GO:0004867">
    <property type="term" value="F:serine-type endopeptidase inhibitor activity"/>
    <property type="evidence" value="ECO:0007669"/>
    <property type="project" value="InterPro"/>
</dbReference>
<evidence type="ECO:0000313" key="2">
    <source>
        <dbReference type="EMBL" id="VDP40109.1"/>
    </source>
</evidence>